<name>A0AAW1P5M0_9CHLO</name>
<sequence length="111" mass="12638">MVYPEEMPSMRSWRERSAKVSRDEALGTVVVHFNTDAATEPLRAALRWTYVNCAELWAIARRLGLPDTSVKTKCPYFRQAMAHPDIAVKLDGHLERALLESARQRRPLGDS</sequence>
<accession>A0AAW1P5M0</accession>
<dbReference type="EMBL" id="JALJOQ010000052">
    <property type="protein sequence ID" value="KAK9804163.1"/>
    <property type="molecule type" value="Genomic_DNA"/>
</dbReference>
<evidence type="ECO:0000313" key="2">
    <source>
        <dbReference type="Proteomes" id="UP001465755"/>
    </source>
</evidence>
<dbReference type="Proteomes" id="UP001465755">
    <property type="component" value="Unassembled WGS sequence"/>
</dbReference>
<proteinExistence type="predicted"/>
<comment type="caution">
    <text evidence="1">The sequence shown here is derived from an EMBL/GenBank/DDBJ whole genome shotgun (WGS) entry which is preliminary data.</text>
</comment>
<protein>
    <submittedName>
        <fullName evidence="1">Uncharacterized protein</fullName>
    </submittedName>
</protein>
<reference evidence="1 2" key="1">
    <citation type="journal article" date="2024" name="Nat. Commun.">
        <title>Phylogenomics reveals the evolutionary origins of lichenization in chlorophyte algae.</title>
        <authorList>
            <person name="Puginier C."/>
            <person name="Libourel C."/>
            <person name="Otte J."/>
            <person name="Skaloud P."/>
            <person name="Haon M."/>
            <person name="Grisel S."/>
            <person name="Petersen M."/>
            <person name="Berrin J.G."/>
            <person name="Delaux P.M."/>
            <person name="Dal Grande F."/>
            <person name="Keller J."/>
        </authorList>
    </citation>
    <scope>NUCLEOTIDE SEQUENCE [LARGE SCALE GENOMIC DNA]</scope>
    <source>
        <strain evidence="1 2">SAG 2036</strain>
    </source>
</reference>
<dbReference type="AlphaFoldDB" id="A0AAW1P5M0"/>
<organism evidence="1 2">
    <name type="scientific">Symbiochloris irregularis</name>
    <dbReference type="NCBI Taxonomy" id="706552"/>
    <lineage>
        <taxon>Eukaryota</taxon>
        <taxon>Viridiplantae</taxon>
        <taxon>Chlorophyta</taxon>
        <taxon>core chlorophytes</taxon>
        <taxon>Trebouxiophyceae</taxon>
        <taxon>Trebouxiales</taxon>
        <taxon>Trebouxiaceae</taxon>
        <taxon>Symbiochloris</taxon>
    </lineage>
</organism>
<evidence type="ECO:0000313" key="1">
    <source>
        <dbReference type="EMBL" id="KAK9804163.1"/>
    </source>
</evidence>
<keyword evidence="2" id="KW-1185">Reference proteome</keyword>
<gene>
    <name evidence="1" type="ORF">WJX73_007412</name>
</gene>